<dbReference type="RefSeq" id="WP_223542076.1">
    <property type="nucleotide sequence ID" value="NZ_CP178857.1"/>
</dbReference>
<proteinExistence type="predicted"/>
<dbReference type="Pfam" id="PF14136">
    <property type="entry name" value="DUF4303"/>
    <property type="match status" value="1"/>
</dbReference>
<accession>A0ABW9HFK7</accession>
<protein>
    <submittedName>
        <fullName evidence="1">DUF4303 domain-containing protein</fullName>
    </submittedName>
</protein>
<dbReference type="Proteomes" id="UP001631987">
    <property type="component" value="Unassembled WGS sequence"/>
</dbReference>
<dbReference type="InterPro" id="IPR025409">
    <property type="entry name" value="DUF4303"/>
</dbReference>
<name>A0ABW9HFK7_9PSED</name>
<comment type="caution">
    <text evidence="1">The sequence shown here is derived from an EMBL/GenBank/DDBJ whole genome shotgun (WGS) entry which is preliminary data.</text>
</comment>
<evidence type="ECO:0000313" key="1">
    <source>
        <dbReference type="EMBL" id="MFM9520679.1"/>
    </source>
</evidence>
<evidence type="ECO:0000313" key="2">
    <source>
        <dbReference type="Proteomes" id="UP001631987"/>
    </source>
</evidence>
<sequence length="212" mass="24222">MKQRVRRILGQRPPAFLFRAREVVGDVEGTDMDGFMRFFFLMSDSGQINDHFQRDVQVACKKAIEQFRQAHPTADVCGFALYSDADARTLVPSFNTADHLARVQAEEPAEQAYFKWSPAEWSHETFGGEHFNVLSSLLWDLADSIPDEDFERHRALVFEHCVAALKPLTTCAFENAIYVFAVSDSQSVPEEIAWITQLNTPEQALEFKTWLE</sequence>
<reference evidence="1 2" key="1">
    <citation type="submission" date="2024-12" db="EMBL/GenBank/DDBJ databases">
        <title>Pseudomonas species isolated from Lotus nodules promote plant growth.</title>
        <authorList>
            <person name="Yu Y.-H."/>
            <person name="Kurtenbach J."/>
            <person name="Crosbie D."/>
            <person name="Brachmann A."/>
            <person name="Marin M."/>
        </authorList>
    </citation>
    <scope>NUCLEOTIDE SEQUENCE [LARGE SCALE GENOMIC DNA]</scope>
    <source>
        <strain evidence="1 2">PLb12A</strain>
    </source>
</reference>
<dbReference type="EMBL" id="JBJVNW010000020">
    <property type="protein sequence ID" value="MFM9520679.1"/>
    <property type="molecule type" value="Genomic_DNA"/>
</dbReference>
<keyword evidence="2" id="KW-1185">Reference proteome</keyword>
<gene>
    <name evidence="1" type="ORF">ACKKH4_25980</name>
</gene>
<organism evidence="1 2">
    <name type="scientific">Pseudomonas monachiensis</name>
    <dbReference type="NCBI Taxonomy" id="3060212"/>
    <lineage>
        <taxon>Bacteria</taxon>
        <taxon>Pseudomonadati</taxon>
        <taxon>Pseudomonadota</taxon>
        <taxon>Gammaproteobacteria</taxon>
        <taxon>Pseudomonadales</taxon>
        <taxon>Pseudomonadaceae</taxon>
        <taxon>Pseudomonas</taxon>
    </lineage>
</organism>